<proteinExistence type="predicted"/>
<dbReference type="OrthoDB" id="9782655at2"/>
<dbReference type="SUPFAM" id="SSF52172">
    <property type="entry name" value="CheY-like"/>
    <property type="match status" value="1"/>
</dbReference>
<feature type="domain" description="Response regulatory" evidence="3">
    <location>
        <begin position="6"/>
        <end position="120"/>
    </location>
</feature>
<dbReference type="RefSeq" id="WP_012111300.1">
    <property type="nucleotide sequence ID" value="NC_009719.1"/>
</dbReference>
<dbReference type="Pfam" id="PF00072">
    <property type="entry name" value="Response_reg"/>
    <property type="match status" value="1"/>
</dbReference>
<dbReference type="eggNOG" id="COG4566">
    <property type="taxonomic scope" value="Bacteria"/>
</dbReference>
<evidence type="ECO:0000256" key="1">
    <source>
        <dbReference type="ARBA" id="ARBA00022553"/>
    </source>
</evidence>
<keyword evidence="1 2" id="KW-0597">Phosphoprotein</keyword>
<evidence type="ECO:0000313" key="5">
    <source>
        <dbReference type="Proteomes" id="UP000006377"/>
    </source>
</evidence>
<feature type="modified residue" description="4-aspartylphosphate" evidence="2">
    <location>
        <position position="55"/>
    </location>
</feature>
<gene>
    <name evidence="4" type="ordered locus">Plav_2381</name>
</gene>
<dbReference type="Gene3D" id="3.40.50.2300">
    <property type="match status" value="1"/>
</dbReference>
<dbReference type="KEGG" id="pla:Plav_2381"/>
<dbReference type="Proteomes" id="UP000006377">
    <property type="component" value="Chromosome"/>
</dbReference>
<dbReference type="GO" id="GO:0000160">
    <property type="term" value="P:phosphorelay signal transduction system"/>
    <property type="evidence" value="ECO:0007669"/>
    <property type="project" value="InterPro"/>
</dbReference>
<sequence>MLASAMVAVVDDDESAREAIVELVRALGYEALGFSSGENFLLSDGRRRTACLITDMRMPNMSGLQLHAELVAAGTWIPTILVSAHEDDATRIQALNAGMLFYLSKPLDPEELLRCLRAAMGERN</sequence>
<organism evidence="4 5">
    <name type="scientific">Parvibaculum lavamentivorans (strain DS-1 / DSM 13023 / NCIMB 13966)</name>
    <dbReference type="NCBI Taxonomy" id="402881"/>
    <lineage>
        <taxon>Bacteria</taxon>
        <taxon>Pseudomonadati</taxon>
        <taxon>Pseudomonadota</taxon>
        <taxon>Alphaproteobacteria</taxon>
        <taxon>Hyphomicrobiales</taxon>
        <taxon>Parvibaculaceae</taxon>
        <taxon>Parvibaculum</taxon>
    </lineage>
</organism>
<accession>A7HVQ8</accession>
<dbReference type="PANTHER" id="PTHR44591">
    <property type="entry name" value="STRESS RESPONSE REGULATOR PROTEIN 1"/>
    <property type="match status" value="1"/>
</dbReference>
<dbReference type="InterPro" id="IPR011006">
    <property type="entry name" value="CheY-like_superfamily"/>
</dbReference>
<reference evidence="4 5" key="1">
    <citation type="journal article" date="2011" name="Stand. Genomic Sci.">
        <title>Complete genome sequence of Parvibaculum lavamentivorans type strain (DS-1(T)).</title>
        <authorList>
            <person name="Schleheck D."/>
            <person name="Weiss M."/>
            <person name="Pitluck S."/>
            <person name="Bruce D."/>
            <person name="Land M.L."/>
            <person name="Han S."/>
            <person name="Saunders E."/>
            <person name="Tapia R."/>
            <person name="Detter C."/>
            <person name="Brettin T."/>
            <person name="Han J."/>
            <person name="Woyke T."/>
            <person name="Goodwin L."/>
            <person name="Pennacchio L."/>
            <person name="Nolan M."/>
            <person name="Cook A.M."/>
            <person name="Kjelleberg S."/>
            <person name="Thomas T."/>
        </authorList>
    </citation>
    <scope>NUCLEOTIDE SEQUENCE [LARGE SCALE GENOMIC DNA]</scope>
    <source>
        <strain evidence="5">DS-1 / DSM 13023 / NCIMB 13966</strain>
    </source>
</reference>
<evidence type="ECO:0000256" key="2">
    <source>
        <dbReference type="PROSITE-ProRule" id="PRU00169"/>
    </source>
</evidence>
<evidence type="ECO:0000259" key="3">
    <source>
        <dbReference type="PROSITE" id="PS50110"/>
    </source>
</evidence>
<name>A7HVQ8_PARL1</name>
<dbReference type="STRING" id="402881.Plav_2381"/>
<dbReference type="AlphaFoldDB" id="A7HVQ8"/>
<dbReference type="PANTHER" id="PTHR44591:SF25">
    <property type="entry name" value="CHEMOTAXIS TWO-COMPONENT RESPONSE REGULATOR"/>
    <property type="match status" value="1"/>
</dbReference>
<keyword evidence="5" id="KW-1185">Reference proteome</keyword>
<protein>
    <submittedName>
        <fullName evidence="4">Response regulator receiver protein</fullName>
    </submittedName>
</protein>
<dbReference type="PROSITE" id="PS50110">
    <property type="entry name" value="RESPONSE_REGULATORY"/>
    <property type="match status" value="1"/>
</dbReference>
<dbReference type="SMART" id="SM00448">
    <property type="entry name" value="REC"/>
    <property type="match status" value="1"/>
</dbReference>
<dbReference type="InterPro" id="IPR001789">
    <property type="entry name" value="Sig_transdc_resp-reg_receiver"/>
</dbReference>
<dbReference type="EMBL" id="CP000774">
    <property type="protein sequence ID" value="ABS63991.1"/>
    <property type="molecule type" value="Genomic_DNA"/>
</dbReference>
<evidence type="ECO:0000313" key="4">
    <source>
        <dbReference type="EMBL" id="ABS63991.1"/>
    </source>
</evidence>
<dbReference type="HOGENOM" id="CLU_000445_69_8_5"/>
<dbReference type="InterPro" id="IPR050595">
    <property type="entry name" value="Bact_response_regulator"/>
</dbReference>